<dbReference type="AlphaFoldDB" id="A0A645IA63"/>
<accession>A0A645IA63</accession>
<comment type="caution">
    <text evidence="1">The sequence shown here is derived from an EMBL/GenBank/DDBJ whole genome shotgun (WGS) entry which is preliminary data.</text>
</comment>
<reference evidence="1" key="1">
    <citation type="submission" date="2019-08" db="EMBL/GenBank/DDBJ databases">
        <authorList>
            <person name="Kucharzyk K."/>
            <person name="Murdoch R.W."/>
            <person name="Higgins S."/>
            <person name="Loffler F."/>
        </authorList>
    </citation>
    <scope>NUCLEOTIDE SEQUENCE</scope>
</reference>
<gene>
    <name evidence="1" type="ORF">SDC9_191865</name>
</gene>
<proteinExistence type="predicted"/>
<name>A0A645IA63_9ZZZZ</name>
<sequence length="92" mass="10140">MLSLAELAVHQQREAVVEAHLPVAFIVVLLLERLGDPRQLHVLELVHGFMLKHGRRLRSIPLRAGIRALAVSSRLLRASRSGECPSSSRGCS</sequence>
<dbReference type="EMBL" id="VSSQ01103324">
    <property type="protein sequence ID" value="MPN44303.1"/>
    <property type="molecule type" value="Genomic_DNA"/>
</dbReference>
<organism evidence="1">
    <name type="scientific">bioreactor metagenome</name>
    <dbReference type="NCBI Taxonomy" id="1076179"/>
    <lineage>
        <taxon>unclassified sequences</taxon>
        <taxon>metagenomes</taxon>
        <taxon>ecological metagenomes</taxon>
    </lineage>
</organism>
<evidence type="ECO:0000313" key="1">
    <source>
        <dbReference type="EMBL" id="MPN44303.1"/>
    </source>
</evidence>
<protein>
    <submittedName>
        <fullName evidence="1">Uncharacterized protein</fullName>
    </submittedName>
</protein>